<keyword evidence="1" id="KW-1133">Transmembrane helix</keyword>
<evidence type="ECO:0000313" key="2">
    <source>
        <dbReference type="EMBL" id="WYJ75722.1"/>
    </source>
</evidence>
<keyword evidence="3" id="KW-1185">Reference proteome</keyword>
<sequence length="517" mass="53377">MKKIAVIGSSGGNLRSQGGADPQKMMAEIFAQAKAAGIEVSAIQFILTEGSMDKISMDMAAALFSLDEVGQLISGKQQKLSEINEQAKMTDQQLAQRILNGEIDGLMLLSCDPKGVNNQALSAAATMKIPVAGTGGTSMAETASLGVRIIAQSGTTGTTNRTRAISAISAFAKEWQLKYTPVIGSAGNQQLETNVFKRISLRGIMMAAMPGFIGMALSLALSKLPGLSGLEDIFTTLVGFLPVIVATIAAKQISGMDEVGIVAGVLAGALAVDGGIIGGMAVGILAGILVYYISNFCFKHGVPGTTINIAAGGLAGLLAGLVGKYLLSPIALTLGNGIKQAIDAVLAFNPILAGTVAGALIWFAIIGGVYHAAILPIVLLEMEATGFSFLGAIDMVCLVIVCAGIQLAYIIKPRNAGDRPTAIANIFINLLFGTFVEAAYPFMFSNKKVFGGTILAATLAGTLVGLLNVRTTAYVPAFMAPLMSNDNLVATVIVMVCAFLMACVFTLLANVGGKKSR</sequence>
<keyword evidence="1" id="KW-0472">Membrane</keyword>
<keyword evidence="1" id="KW-0812">Transmembrane</keyword>
<gene>
    <name evidence="2" type="ORF">DOK78_000298</name>
</gene>
<dbReference type="EMBL" id="CP147251">
    <property type="protein sequence ID" value="WYJ75722.1"/>
    <property type="molecule type" value="Genomic_DNA"/>
</dbReference>
<feature type="transmembrane region" description="Helical" evidence="1">
    <location>
        <begin position="305"/>
        <end position="327"/>
    </location>
</feature>
<feature type="transmembrane region" description="Helical" evidence="1">
    <location>
        <begin position="262"/>
        <end position="293"/>
    </location>
</feature>
<organism evidence="2 3">
    <name type="scientific">Candidatus Enterococcus lowellii</name>
    <dbReference type="NCBI Taxonomy" id="2230877"/>
    <lineage>
        <taxon>Bacteria</taxon>
        <taxon>Bacillati</taxon>
        <taxon>Bacillota</taxon>
        <taxon>Bacilli</taxon>
        <taxon>Lactobacillales</taxon>
        <taxon>Enterococcaceae</taxon>
        <taxon>Enterococcus</taxon>
    </lineage>
</organism>
<proteinExistence type="predicted"/>
<feature type="transmembrane region" description="Helical" evidence="1">
    <location>
        <begin position="449"/>
        <end position="467"/>
    </location>
</feature>
<dbReference type="InterPro" id="IPR050558">
    <property type="entry name" value="PTS_Sugar-Specific_Components"/>
</dbReference>
<dbReference type="PANTHER" id="PTHR30175">
    <property type="entry name" value="PHOSPHOTRANSFERASE SYSTEM TRANSPORT PROTEIN"/>
    <property type="match status" value="1"/>
</dbReference>
<reference evidence="2 3" key="1">
    <citation type="submission" date="2021-03" db="EMBL/GenBank/DDBJ databases">
        <authorList>
            <person name="Gilmore M.S."/>
            <person name="Schwartzman J."/>
            <person name="Van Tyne D."/>
            <person name="Martin M."/>
            <person name="Earl A.M."/>
            <person name="Manson A.L."/>
            <person name="Straub T."/>
            <person name="Salamzade R."/>
            <person name="Saavedra J."/>
            <person name="Lebreton F."/>
            <person name="Prichula J."/>
            <person name="Schaufler K."/>
            <person name="Gaca A."/>
            <person name="Sgardioli B."/>
            <person name="Wagenaar J."/>
            <person name="Strong T."/>
        </authorList>
    </citation>
    <scope>NUCLEOTIDE SEQUENCE [LARGE SCALE GENOMIC DNA]</scope>
    <source>
        <strain evidence="2 3">DIV2402</strain>
    </source>
</reference>
<feature type="transmembrane region" description="Helical" evidence="1">
    <location>
        <begin position="488"/>
        <end position="509"/>
    </location>
</feature>
<reference evidence="2 3" key="2">
    <citation type="submission" date="2024-03" db="EMBL/GenBank/DDBJ databases">
        <title>The Genome Sequence of Enterococcus sp. DIV2402.</title>
        <authorList>
            <consortium name="The Broad Institute Genomics Platform"/>
            <consortium name="The Broad Institute Microbial Omics Core"/>
            <consortium name="The Broad Institute Genomic Center for Infectious Diseases"/>
            <person name="Earl A."/>
            <person name="Manson A."/>
            <person name="Gilmore M."/>
            <person name="Schwartman J."/>
            <person name="Shea T."/>
            <person name="Abouelleil A."/>
            <person name="Cao P."/>
            <person name="Chapman S."/>
            <person name="Cusick C."/>
            <person name="Young S."/>
            <person name="Neafsey D."/>
            <person name="Nusbaum C."/>
            <person name="Birren B."/>
        </authorList>
    </citation>
    <scope>NUCLEOTIDE SEQUENCE [LARGE SCALE GENOMIC DNA]</scope>
    <source>
        <strain evidence="2 3">DIV2402</strain>
    </source>
</reference>
<accession>A0ABZ2SIL4</accession>
<name>A0ABZ2SIL4_9ENTE</name>
<evidence type="ECO:0000313" key="3">
    <source>
        <dbReference type="Proteomes" id="UP000664701"/>
    </source>
</evidence>
<feature type="transmembrane region" description="Helical" evidence="1">
    <location>
        <begin position="348"/>
        <end position="374"/>
    </location>
</feature>
<dbReference type="RefSeq" id="WP_207941532.1">
    <property type="nucleotide sequence ID" value="NZ_CP147251.1"/>
</dbReference>
<evidence type="ECO:0000256" key="1">
    <source>
        <dbReference type="SAM" id="Phobius"/>
    </source>
</evidence>
<feature type="transmembrane region" description="Helical" evidence="1">
    <location>
        <begin position="422"/>
        <end position="443"/>
    </location>
</feature>
<evidence type="ECO:0008006" key="4">
    <source>
        <dbReference type="Google" id="ProtNLM"/>
    </source>
</evidence>
<feature type="transmembrane region" description="Helical" evidence="1">
    <location>
        <begin position="386"/>
        <end position="410"/>
    </location>
</feature>
<feature type="transmembrane region" description="Helical" evidence="1">
    <location>
        <begin position="199"/>
        <end position="221"/>
    </location>
</feature>
<dbReference type="Proteomes" id="UP000664701">
    <property type="component" value="Chromosome"/>
</dbReference>
<protein>
    <recommendedName>
        <fullName evidence="4">PTS sugar transporter</fullName>
    </recommendedName>
</protein>
<dbReference type="PANTHER" id="PTHR30175:SF1">
    <property type="entry name" value="PTS SYSTEM ARBUTIN-, CELLOBIOSE-, AND SALICIN-SPECIFIC EIIBC COMPONENT-RELATED"/>
    <property type="match status" value="1"/>
</dbReference>